<organism evidence="1 2">
    <name type="scientific">Flavisolibacter ginsengisoli DSM 18119</name>
    <dbReference type="NCBI Taxonomy" id="1121884"/>
    <lineage>
        <taxon>Bacteria</taxon>
        <taxon>Pseudomonadati</taxon>
        <taxon>Bacteroidota</taxon>
        <taxon>Chitinophagia</taxon>
        <taxon>Chitinophagales</taxon>
        <taxon>Chitinophagaceae</taxon>
        <taxon>Flavisolibacter</taxon>
    </lineage>
</organism>
<reference evidence="1 2" key="1">
    <citation type="submission" date="2016-11" db="EMBL/GenBank/DDBJ databases">
        <authorList>
            <person name="Jaros S."/>
            <person name="Januszkiewicz K."/>
            <person name="Wedrychowicz H."/>
        </authorList>
    </citation>
    <scope>NUCLEOTIDE SEQUENCE [LARGE SCALE GENOMIC DNA]</scope>
    <source>
        <strain evidence="1 2">DSM 18119</strain>
    </source>
</reference>
<evidence type="ECO:0000313" key="1">
    <source>
        <dbReference type="EMBL" id="SHF66813.1"/>
    </source>
</evidence>
<evidence type="ECO:0000313" key="2">
    <source>
        <dbReference type="Proteomes" id="UP000184048"/>
    </source>
</evidence>
<gene>
    <name evidence="1" type="ORF">SAMN02745131_03242</name>
</gene>
<name>A0A1M5DIJ2_9BACT</name>
<accession>A0A1M5DIJ2</accession>
<dbReference type="RefSeq" id="WP_072836386.1">
    <property type="nucleotide sequence ID" value="NZ_FQUU01000015.1"/>
</dbReference>
<dbReference type="AlphaFoldDB" id="A0A1M5DIJ2"/>
<protein>
    <submittedName>
        <fullName evidence="1">Uncharacterized protein</fullName>
    </submittedName>
</protein>
<keyword evidence="2" id="KW-1185">Reference proteome</keyword>
<dbReference type="EMBL" id="FQUU01000015">
    <property type="protein sequence ID" value="SHF66813.1"/>
    <property type="molecule type" value="Genomic_DNA"/>
</dbReference>
<sequence length="67" mass="7108">MKSKSGIGSLLLLGAAAFGAYKYSKMTDQQKKDLVNKGKKLVDENLGGLTNMFGKKQGRTTAVNGTV</sequence>
<dbReference type="STRING" id="1121884.SAMN02745131_03242"/>
<proteinExistence type="predicted"/>
<dbReference type="Proteomes" id="UP000184048">
    <property type="component" value="Unassembled WGS sequence"/>
</dbReference>
<dbReference type="OrthoDB" id="9962125at2"/>